<dbReference type="InterPro" id="IPR053193">
    <property type="entry name" value="MetalloPDE_YfcE-like"/>
</dbReference>
<dbReference type="InterPro" id="IPR029052">
    <property type="entry name" value="Metallo-depent_PP-like"/>
</dbReference>
<evidence type="ECO:0000256" key="1">
    <source>
        <dbReference type="RuleBase" id="RU362039"/>
    </source>
</evidence>
<gene>
    <name evidence="3" type="ordered locus">MTBMA_c16490</name>
</gene>
<dbReference type="AlphaFoldDB" id="D9PYD0"/>
<evidence type="ECO:0000313" key="4">
    <source>
        <dbReference type="Proteomes" id="UP000000345"/>
    </source>
</evidence>
<dbReference type="InterPro" id="IPR024654">
    <property type="entry name" value="Calcineurin-like_PHP_lpxH"/>
</dbReference>
<dbReference type="PANTHER" id="PTHR43165">
    <property type="entry name" value="METALLOPHOSPHOESTERASE"/>
    <property type="match status" value="1"/>
</dbReference>
<dbReference type="PATRIC" id="fig|79929.8.peg.1599"/>
<dbReference type="GO" id="GO:0016787">
    <property type="term" value="F:hydrolase activity"/>
    <property type="evidence" value="ECO:0007669"/>
    <property type="project" value="UniProtKB-UniRule"/>
</dbReference>
<organism evidence="3 4">
    <name type="scientific">Methanothermobacter marburgensis (strain ATCC BAA-927 / DSM 2133 / JCM 14651 / NBRC 100331 / OCM 82 / Marburg)</name>
    <name type="common">Methanobacterium thermoautotrophicum</name>
    <dbReference type="NCBI Taxonomy" id="79929"/>
    <lineage>
        <taxon>Archaea</taxon>
        <taxon>Methanobacteriati</taxon>
        <taxon>Methanobacteriota</taxon>
        <taxon>Methanomada group</taxon>
        <taxon>Methanobacteria</taxon>
        <taxon>Methanobacteriales</taxon>
        <taxon>Methanobacteriaceae</taxon>
        <taxon>Methanothermobacter</taxon>
    </lineage>
</organism>
<feature type="domain" description="Calcineurin-like phosphoesterase" evidence="2">
    <location>
        <begin position="7"/>
        <end position="156"/>
    </location>
</feature>
<dbReference type="STRING" id="79929.MTBMA_c16490"/>
<keyword evidence="4" id="KW-1185">Reference proteome</keyword>
<dbReference type="GO" id="GO:0046872">
    <property type="term" value="F:metal ion binding"/>
    <property type="evidence" value="ECO:0007669"/>
    <property type="project" value="UniProtKB-KW"/>
</dbReference>
<name>D9PYD0_METTM</name>
<dbReference type="InterPro" id="IPR041802">
    <property type="entry name" value="MPP_YfcE"/>
</dbReference>
<dbReference type="CDD" id="cd00841">
    <property type="entry name" value="MPP_YfcE"/>
    <property type="match status" value="1"/>
</dbReference>
<comment type="cofactor">
    <cofactor evidence="1">
        <name>a divalent metal cation</name>
        <dbReference type="ChEBI" id="CHEBI:60240"/>
    </cofactor>
</comment>
<proteinExistence type="inferred from homology"/>
<dbReference type="PANTHER" id="PTHR43165:SF1">
    <property type="entry name" value="PHOSPHODIESTERASE MJ0936"/>
    <property type="match status" value="1"/>
</dbReference>
<sequence>MRVVCLIGLVADSHDNLDSIRKAVNLFNRESVDLVIHAGDLISPFTAQEFGRLEMRFEAIFGNNDGERDGLRAAYSELTELSDFKELEFDGLQIAVIHGHNRQILDCVAGCGRYDLVVTGHTHEKTIVSAETIKVNPGELCGYLSGESTLALFDTDRLSCEFVRL</sequence>
<evidence type="ECO:0000313" key="3">
    <source>
        <dbReference type="EMBL" id="ADL59228.1"/>
    </source>
</evidence>
<dbReference type="EC" id="3.1.4.-" evidence="1"/>
<dbReference type="HOGENOM" id="CLU_063749_4_0_2"/>
<dbReference type="NCBIfam" id="TIGR00040">
    <property type="entry name" value="yfcE"/>
    <property type="match status" value="1"/>
</dbReference>
<dbReference type="InterPro" id="IPR000979">
    <property type="entry name" value="Phosphodiesterase_MJ0936/Vps29"/>
</dbReference>
<reference key="1">
    <citation type="submission" date="2009-08" db="EMBL/GenBank/DDBJ databases">
        <title>The genome sequence of Methanothermobacter marburgensis.</title>
        <authorList>
            <person name="Kaster A."/>
            <person name="Seedorf H."/>
            <person name="Goenrich M."/>
            <person name="Wiezer A."/>
            <person name="Liesegang H."/>
            <person name="Thauer R."/>
            <person name="Gottschalk G."/>
        </authorList>
    </citation>
    <scope>NUCLEOTIDE SEQUENCE</scope>
    <source>
        <strain>Marburg</strain>
    </source>
</reference>
<keyword evidence="1" id="KW-0479">Metal-binding</keyword>
<dbReference type="KEGG" id="mmg:MTBMA_c16490"/>
<dbReference type="EMBL" id="CP001710">
    <property type="protein sequence ID" value="ADL59228.1"/>
    <property type="molecule type" value="Genomic_DNA"/>
</dbReference>
<protein>
    <recommendedName>
        <fullName evidence="1">Phosphoesterase</fullName>
        <ecNumber evidence="1">3.1.4.-</ecNumber>
    </recommendedName>
</protein>
<accession>D9PYD0</accession>
<dbReference type="SUPFAM" id="SSF56300">
    <property type="entry name" value="Metallo-dependent phosphatases"/>
    <property type="match status" value="1"/>
</dbReference>
<reference evidence="3 4" key="2">
    <citation type="journal article" date="2010" name="J. Bacteriol.">
        <title>Complete genome sequence of Methanothermobacter marburgensis, a methanoarchaeon model organism.</title>
        <authorList>
            <person name="Liesegang H."/>
            <person name="Kaster A.K."/>
            <person name="Wiezer A."/>
            <person name="Goenrich M."/>
            <person name="Wollherr A."/>
            <person name="Seedorf H."/>
            <person name="Gottschalk G."/>
            <person name="Thauer R.K."/>
        </authorList>
    </citation>
    <scope>NUCLEOTIDE SEQUENCE [LARGE SCALE GENOMIC DNA]</scope>
    <source>
        <strain evidence="4">ATCC BAA-927 / DSM 2133 / JCM 14651 / NBRC 100331 / OCM 82 / Marburg</strain>
    </source>
</reference>
<dbReference type="Pfam" id="PF12850">
    <property type="entry name" value="Metallophos_2"/>
    <property type="match status" value="1"/>
</dbReference>
<dbReference type="Proteomes" id="UP000000345">
    <property type="component" value="Chromosome"/>
</dbReference>
<evidence type="ECO:0000259" key="2">
    <source>
        <dbReference type="Pfam" id="PF12850"/>
    </source>
</evidence>
<dbReference type="PaxDb" id="79929-MTBMA_c16490"/>
<comment type="similarity">
    <text evidence="1">Belongs to the metallophosphoesterase superfamily. YfcE family.</text>
</comment>
<dbReference type="Gene3D" id="3.60.21.10">
    <property type="match status" value="1"/>
</dbReference>